<feature type="non-terminal residue" evidence="2">
    <location>
        <position position="166"/>
    </location>
</feature>
<keyword evidence="3" id="KW-1185">Reference proteome</keyword>
<proteinExistence type="predicted"/>
<feature type="region of interest" description="Disordered" evidence="1">
    <location>
        <begin position="136"/>
        <end position="166"/>
    </location>
</feature>
<name>K0SRA8_THAOC</name>
<feature type="compositionally biased region" description="Basic residues" evidence="1">
    <location>
        <begin position="29"/>
        <end position="48"/>
    </location>
</feature>
<feature type="compositionally biased region" description="Polar residues" evidence="1">
    <location>
        <begin position="1"/>
        <end position="10"/>
    </location>
</feature>
<feature type="compositionally biased region" description="Basic and acidic residues" evidence="1">
    <location>
        <begin position="56"/>
        <end position="80"/>
    </location>
</feature>
<feature type="compositionally biased region" description="Polar residues" evidence="1">
    <location>
        <begin position="100"/>
        <end position="109"/>
    </location>
</feature>
<dbReference type="Proteomes" id="UP000266841">
    <property type="component" value="Unassembled WGS sequence"/>
</dbReference>
<evidence type="ECO:0000256" key="1">
    <source>
        <dbReference type="SAM" id="MobiDB-lite"/>
    </source>
</evidence>
<sequence length="166" mass="17834">MVKPSASGSMLQCRARQEQPPPGRGARGGVRRPGRAPRRVPRHDRARGHTAQVRTQEVEARGEGVDGGRDRRGHGDGHGRVLWDLSLSDTAGLKLGETITGCTIPTETPSEAGRRRPGRVGLDDDRKNVCRVVGAGRSGAVGGVGRPFVDHTGRRQGDRDEGPSRW</sequence>
<accession>K0SRA8</accession>
<dbReference type="AlphaFoldDB" id="K0SRA8"/>
<reference evidence="2 3" key="1">
    <citation type="journal article" date="2012" name="Genome Biol.">
        <title>Genome and low-iron response of an oceanic diatom adapted to chronic iron limitation.</title>
        <authorList>
            <person name="Lommer M."/>
            <person name="Specht M."/>
            <person name="Roy A.S."/>
            <person name="Kraemer L."/>
            <person name="Andreson R."/>
            <person name="Gutowska M.A."/>
            <person name="Wolf J."/>
            <person name="Bergner S.V."/>
            <person name="Schilhabel M.B."/>
            <person name="Klostermeier U.C."/>
            <person name="Beiko R.G."/>
            <person name="Rosenstiel P."/>
            <person name="Hippler M."/>
            <person name="Laroche J."/>
        </authorList>
    </citation>
    <scope>NUCLEOTIDE SEQUENCE [LARGE SCALE GENOMIC DNA]</scope>
    <source>
        <strain evidence="2 3">CCMP1005</strain>
    </source>
</reference>
<feature type="compositionally biased region" description="Basic and acidic residues" evidence="1">
    <location>
        <begin position="148"/>
        <end position="166"/>
    </location>
</feature>
<feature type="region of interest" description="Disordered" evidence="1">
    <location>
        <begin position="100"/>
        <end position="124"/>
    </location>
</feature>
<dbReference type="EMBL" id="AGNL01020626">
    <property type="protein sequence ID" value="EJK60867.1"/>
    <property type="molecule type" value="Genomic_DNA"/>
</dbReference>
<evidence type="ECO:0000313" key="3">
    <source>
        <dbReference type="Proteomes" id="UP000266841"/>
    </source>
</evidence>
<comment type="caution">
    <text evidence="2">The sequence shown here is derived from an EMBL/GenBank/DDBJ whole genome shotgun (WGS) entry which is preliminary data.</text>
</comment>
<feature type="compositionally biased region" description="Gly residues" evidence="1">
    <location>
        <begin position="136"/>
        <end position="145"/>
    </location>
</feature>
<evidence type="ECO:0000313" key="2">
    <source>
        <dbReference type="EMBL" id="EJK60867.1"/>
    </source>
</evidence>
<protein>
    <submittedName>
        <fullName evidence="2">Uncharacterized protein</fullName>
    </submittedName>
</protein>
<feature type="region of interest" description="Disordered" evidence="1">
    <location>
        <begin position="1"/>
        <end position="80"/>
    </location>
</feature>
<organism evidence="2 3">
    <name type="scientific">Thalassiosira oceanica</name>
    <name type="common">Marine diatom</name>
    <dbReference type="NCBI Taxonomy" id="159749"/>
    <lineage>
        <taxon>Eukaryota</taxon>
        <taxon>Sar</taxon>
        <taxon>Stramenopiles</taxon>
        <taxon>Ochrophyta</taxon>
        <taxon>Bacillariophyta</taxon>
        <taxon>Coscinodiscophyceae</taxon>
        <taxon>Thalassiosirophycidae</taxon>
        <taxon>Thalassiosirales</taxon>
        <taxon>Thalassiosiraceae</taxon>
        <taxon>Thalassiosira</taxon>
    </lineage>
</organism>
<gene>
    <name evidence="2" type="ORF">THAOC_18719</name>
</gene>